<dbReference type="AlphaFoldDB" id="A4BCL0"/>
<dbReference type="SMART" id="SM00881">
    <property type="entry name" value="CoA_binding"/>
    <property type="match status" value="1"/>
</dbReference>
<dbReference type="GO" id="GO:0016874">
    <property type="term" value="F:ligase activity"/>
    <property type="evidence" value="ECO:0007669"/>
    <property type="project" value="UniProtKB-KW"/>
</dbReference>
<evidence type="ECO:0000313" key="6">
    <source>
        <dbReference type="Proteomes" id="UP000005953"/>
    </source>
</evidence>
<protein>
    <submittedName>
        <fullName evidence="5">Acyl-CoA synthetase (NDP forming)</fullName>
    </submittedName>
</protein>
<sequence length="877" mass="98073">MPDLSSFFAPKAIAVVGASERESSMGGLVLQNLRSSSFEHPIFAVNLKGYDQVFGYPCVRYLREIETQVDLAILCVPPEVIPRVLRQMGRLNIRAALILTGGLARQLNFNPAMNTKIGELARELGIRLMGPNCLGILVPDHHMNASYTHLDALPGSAAYIGHSAALGSALLDWAGARGIGFSHFLTLGASADIRISDVVDNLAADRRVKAILIHLEQIRDANRLLTALRAASRSKKVLALRTHSTDALPNGVTDIQKIDAEFFARAGVLQVDTVDGLFGGLEILSRSKPLHFRNLAIVSNGMGTAMLARQNLLRQSGELASPIESDYIRAHTWYTEETGGNPAILPPQSSGDDYVGLLQQLERQPGLGAILVIHSPNRRSDSTSVAETLLKHIKRSRRLILTCFLGGLTTQEARRIFDGRGLLNFDSPTEAVNAYITLSKHTEAQEKLRETPTTDALDFQPDHDQAKRVIYQARRNRRDYLTWPESRYLLRAYGFTLVDSTFDTDFERLVSRLTPRFFPAALRIVHQTYSYPFAYQKTPAARWRGSKIEIVDEAALRVAQSELIEEKNRRMPDSRILGWAVQPMRRKVDAMQFSLGITRDNTYGPLIFFGEGGSHADMLADRQVALVPINSSLAKQMIQRSHGYQVLLERSQDVAGDMKVLIQHCVALSQMVIDNPRLSGVEVNLLLQNDAEPIVLGAAASIGEKLRPALNPYPAHMEEKVLLKNGKTIMIRPIRGEDEPELKAFFGRFSSEELRLRFFYSRLKFEHLELATMSQIDYRREMVFVAMSQGLMIGEMRLWWDINRNEIEFSIMVAPQAQGTGLAGRLMEKTFRYAESLKVRTIVADVLPENAPMLGLARHYGFESVHEDDIIRVTKEL</sequence>
<dbReference type="InterPro" id="IPR016102">
    <property type="entry name" value="Succinyl-CoA_synth-like"/>
</dbReference>
<dbReference type="Pfam" id="PF13302">
    <property type="entry name" value="Acetyltransf_3"/>
    <property type="match status" value="1"/>
</dbReference>
<dbReference type="Gene3D" id="3.30.470.20">
    <property type="entry name" value="ATP-grasp fold, B domain"/>
    <property type="match status" value="1"/>
</dbReference>
<dbReference type="Pfam" id="PF13549">
    <property type="entry name" value="ATP-grasp_5"/>
    <property type="match status" value="1"/>
</dbReference>
<dbReference type="SUPFAM" id="SSF52210">
    <property type="entry name" value="Succinyl-CoA synthetase domains"/>
    <property type="match status" value="2"/>
</dbReference>
<keyword evidence="3" id="KW-0067">ATP-binding</keyword>
<dbReference type="Pfam" id="PF13607">
    <property type="entry name" value="Succ_CoA_lig"/>
    <property type="match status" value="1"/>
</dbReference>
<dbReference type="InterPro" id="IPR051538">
    <property type="entry name" value="Acyl-CoA_Synth/Transferase"/>
</dbReference>
<dbReference type="Gene3D" id="3.40.50.720">
    <property type="entry name" value="NAD(P)-binding Rossmann-like Domain"/>
    <property type="match status" value="1"/>
</dbReference>
<reference evidence="5 6" key="1">
    <citation type="submission" date="2006-02" db="EMBL/GenBank/DDBJ databases">
        <authorList>
            <person name="Pinhassi J."/>
            <person name="Pedros-Alio C."/>
            <person name="Ferriera S."/>
            <person name="Johnson J."/>
            <person name="Kravitz S."/>
            <person name="Halpern A."/>
            <person name="Remington K."/>
            <person name="Beeson K."/>
            <person name="Tran B."/>
            <person name="Rogers Y.-H."/>
            <person name="Friedman R."/>
            <person name="Venter J.C."/>
        </authorList>
    </citation>
    <scope>NUCLEOTIDE SEQUENCE [LARGE SCALE GENOMIC DNA]</scope>
    <source>
        <strain evidence="5 6">MED297</strain>
    </source>
</reference>
<organism evidence="5 6">
    <name type="scientific">Reinekea blandensis MED297</name>
    <dbReference type="NCBI Taxonomy" id="314283"/>
    <lineage>
        <taxon>Bacteria</taxon>
        <taxon>Pseudomonadati</taxon>
        <taxon>Pseudomonadota</taxon>
        <taxon>Gammaproteobacteria</taxon>
        <taxon>Oceanospirillales</taxon>
        <taxon>Saccharospirillaceae</taxon>
        <taxon>Reinekea</taxon>
    </lineage>
</organism>
<dbReference type="InterPro" id="IPR036291">
    <property type="entry name" value="NAD(P)-bd_dom_sf"/>
</dbReference>
<dbReference type="InterPro" id="IPR000182">
    <property type="entry name" value="GNAT_dom"/>
</dbReference>
<keyword evidence="6" id="KW-1185">Reference proteome</keyword>
<evidence type="ECO:0000313" key="5">
    <source>
        <dbReference type="EMBL" id="EAR10276.1"/>
    </source>
</evidence>
<dbReference type="STRING" id="314283.MED297_13672"/>
<dbReference type="SUPFAM" id="SSF56059">
    <property type="entry name" value="Glutathione synthetase ATP-binding domain-like"/>
    <property type="match status" value="1"/>
</dbReference>
<keyword evidence="2" id="KW-0547">Nucleotide-binding</keyword>
<name>A4BCL0_9GAMM</name>
<proteinExistence type="predicted"/>
<dbReference type="GO" id="GO:0016747">
    <property type="term" value="F:acyltransferase activity, transferring groups other than amino-acyl groups"/>
    <property type="evidence" value="ECO:0007669"/>
    <property type="project" value="InterPro"/>
</dbReference>
<dbReference type="InterPro" id="IPR013815">
    <property type="entry name" value="ATP_grasp_subdomain_1"/>
</dbReference>
<dbReference type="SUPFAM" id="SSF51735">
    <property type="entry name" value="NAD(P)-binding Rossmann-fold domains"/>
    <property type="match status" value="1"/>
</dbReference>
<dbReference type="Gene3D" id="3.40.630.30">
    <property type="match status" value="1"/>
</dbReference>
<dbReference type="InterPro" id="IPR003781">
    <property type="entry name" value="CoA-bd"/>
</dbReference>
<dbReference type="Pfam" id="PF13380">
    <property type="entry name" value="CoA_binding_2"/>
    <property type="match status" value="1"/>
</dbReference>
<dbReference type="PROSITE" id="PS51186">
    <property type="entry name" value="GNAT"/>
    <property type="match status" value="1"/>
</dbReference>
<accession>A4BCL0</accession>
<dbReference type="HOGENOM" id="CLU_007415_0_2_6"/>
<keyword evidence="1" id="KW-0436">Ligase</keyword>
<dbReference type="GO" id="GO:0005524">
    <property type="term" value="F:ATP binding"/>
    <property type="evidence" value="ECO:0007669"/>
    <property type="project" value="UniProtKB-KW"/>
</dbReference>
<dbReference type="Proteomes" id="UP000005953">
    <property type="component" value="Unassembled WGS sequence"/>
</dbReference>
<dbReference type="PANTHER" id="PTHR43334">
    <property type="entry name" value="ACETATE--COA LIGASE [ADP-FORMING]"/>
    <property type="match status" value="1"/>
</dbReference>
<dbReference type="InterPro" id="IPR016181">
    <property type="entry name" value="Acyl_CoA_acyltransferase"/>
</dbReference>
<dbReference type="InterPro" id="IPR032875">
    <property type="entry name" value="Succ_CoA_lig_flav_dom"/>
</dbReference>
<dbReference type="Gene3D" id="3.30.1490.20">
    <property type="entry name" value="ATP-grasp fold, A domain"/>
    <property type="match status" value="1"/>
</dbReference>
<dbReference type="CDD" id="cd04301">
    <property type="entry name" value="NAT_SF"/>
    <property type="match status" value="1"/>
</dbReference>
<evidence type="ECO:0000256" key="2">
    <source>
        <dbReference type="ARBA" id="ARBA00022741"/>
    </source>
</evidence>
<dbReference type="EMBL" id="AAOE01000005">
    <property type="protein sequence ID" value="EAR10276.1"/>
    <property type="molecule type" value="Genomic_DNA"/>
</dbReference>
<evidence type="ECO:0000256" key="1">
    <source>
        <dbReference type="ARBA" id="ARBA00022598"/>
    </source>
</evidence>
<dbReference type="PANTHER" id="PTHR43334:SF1">
    <property type="entry name" value="3-HYDROXYPROPIONATE--COA LIGASE [ADP-FORMING]"/>
    <property type="match status" value="1"/>
</dbReference>
<comment type="caution">
    <text evidence="5">The sequence shown here is derived from an EMBL/GenBank/DDBJ whole genome shotgun (WGS) entry which is preliminary data.</text>
</comment>
<dbReference type="SUPFAM" id="SSF55729">
    <property type="entry name" value="Acyl-CoA N-acyltransferases (Nat)"/>
    <property type="match status" value="1"/>
</dbReference>
<dbReference type="Gene3D" id="3.40.50.261">
    <property type="entry name" value="Succinyl-CoA synthetase domains"/>
    <property type="match status" value="2"/>
</dbReference>
<feature type="domain" description="N-acetyltransferase" evidence="4">
    <location>
        <begin position="729"/>
        <end position="877"/>
    </location>
</feature>
<evidence type="ECO:0000259" key="4">
    <source>
        <dbReference type="PROSITE" id="PS51186"/>
    </source>
</evidence>
<dbReference type="RefSeq" id="WP_008042650.1">
    <property type="nucleotide sequence ID" value="NZ_CH724149.1"/>
</dbReference>
<gene>
    <name evidence="5" type="ORF">MED297_13672</name>
</gene>
<dbReference type="OrthoDB" id="9807426at2"/>
<evidence type="ECO:0000256" key="3">
    <source>
        <dbReference type="ARBA" id="ARBA00022840"/>
    </source>
</evidence>